<evidence type="ECO:0000313" key="3">
    <source>
        <dbReference type="EMBL" id="QDU85888.1"/>
    </source>
</evidence>
<keyword evidence="4" id="KW-1185">Reference proteome</keyword>
<keyword evidence="1" id="KW-0328">Glycosyltransferase</keyword>
<dbReference type="AlphaFoldDB" id="A0A518D346"/>
<dbReference type="PANTHER" id="PTHR30160">
    <property type="entry name" value="TETRAACYLDISACCHARIDE 4'-KINASE-RELATED"/>
    <property type="match status" value="1"/>
</dbReference>
<evidence type="ECO:0000256" key="1">
    <source>
        <dbReference type="ARBA" id="ARBA00022676"/>
    </source>
</evidence>
<gene>
    <name evidence="3" type="ORF">Pla163_30340</name>
</gene>
<dbReference type="GO" id="GO:0008713">
    <property type="term" value="F:ADP-heptose-lipopolysaccharide heptosyltransferase activity"/>
    <property type="evidence" value="ECO:0007669"/>
    <property type="project" value="TreeGrafter"/>
</dbReference>
<dbReference type="GO" id="GO:0005829">
    <property type="term" value="C:cytosol"/>
    <property type="evidence" value="ECO:0007669"/>
    <property type="project" value="TreeGrafter"/>
</dbReference>
<dbReference type="Gene3D" id="3.40.50.2000">
    <property type="entry name" value="Glycogen Phosphorylase B"/>
    <property type="match status" value="2"/>
</dbReference>
<dbReference type="Proteomes" id="UP000319342">
    <property type="component" value="Chromosome"/>
</dbReference>
<proteinExistence type="predicted"/>
<organism evidence="3 4">
    <name type="scientific">Rohdeia mirabilis</name>
    <dbReference type="NCBI Taxonomy" id="2528008"/>
    <lineage>
        <taxon>Bacteria</taxon>
        <taxon>Pseudomonadati</taxon>
        <taxon>Planctomycetota</taxon>
        <taxon>Planctomycetia</taxon>
        <taxon>Planctomycetia incertae sedis</taxon>
        <taxon>Rohdeia</taxon>
    </lineage>
</organism>
<reference evidence="3 4" key="1">
    <citation type="submission" date="2019-02" db="EMBL/GenBank/DDBJ databases">
        <title>Deep-cultivation of Planctomycetes and their phenomic and genomic characterization uncovers novel biology.</title>
        <authorList>
            <person name="Wiegand S."/>
            <person name="Jogler M."/>
            <person name="Boedeker C."/>
            <person name="Pinto D."/>
            <person name="Vollmers J."/>
            <person name="Rivas-Marin E."/>
            <person name="Kohn T."/>
            <person name="Peeters S.H."/>
            <person name="Heuer A."/>
            <person name="Rast P."/>
            <person name="Oberbeckmann S."/>
            <person name="Bunk B."/>
            <person name="Jeske O."/>
            <person name="Meyerdierks A."/>
            <person name="Storesund J.E."/>
            <person name="Kallscheuer N."/>
            <person name="Luecker S."/>
            <person name="Lage O.M."/>
            <person name="Pohl T."/>
            <person name="Merkel B.J."/>
            <person name="Hornburger P."/>
            <person name="Mueller R.-W."/>
            <person name="Bruemmer F."/>
            <person name="Labrenz M."/>
            <person name="Spormann A.M."/>
            <person name="Op den Camp H."/>
            <person name="Overmann J."/>
            <person name="Amann R."/>
            <person name="Jetten M.S.M."/>
            <person name="Mascher T."/>
            <person name="Medema M.H."/>
            <person name="Devos D.P."/>
            <person name="Kaster A.-K."/>
            <person name="Ovreas L."/>
            <person name="Rohde M."/>
            <person name="Galperin M.Y."/>
            <person name="Jogler C."/>
        </authorList>
    </citation>
    <scope>NUCLEOTIDE SEQUENCE [LARGE SCALE GENOMIC DNA]</scope>
    <source>
        <strain evidence="3 4">Pla163</strain>
    </source>
</reference>
<evidence type="ECO:0000256" key="2">
    <source>
        <dbReference type="ARBA" id="ARBA00022679"/>
    </source>
</evidence>
<dbReference type="SUPFAM" id="SSF53756">
    <property type="entry name" value="UDP-Glycosyltransferase/glycogen phosphorylase"/>
    <property type="match status" value="1"/>
</dbReference>
<dbReference type="Pfam" id="PF01075">
    <property type="entry name" value="Glyco_transf_9"/>
    <property type="match status" value="1"/>
</dbReference>
<evidence type="ECO:0000313" key="4">
    <source>
        <dbReference type="Proteomes" id="UP000319342"/>
    </source>
</evidence>
<dbReference type="GO" id="GO:0009244">
    <property type="term" value="P:lipopolysaccharide core region biosynthetic process"/>
    <property type="evidence" value="ECO:0007669"/>
    <property type="project" value="TreeGrafter"/>
</dbReference>
<dbReference type="RefSeq" id="WP_145190085.1">
    <property type="nucleotide sequence ID" value="NZ_CP036290.1"/>
</dbReference>
<protein>
    <submittedName>
        <fullName evidence="3">Glycosyltransferase family 9 (Heptosyltransferase)</fullName>
    </submittedName>
</protein>
<accession>A0A518D346</accession>
<keyword evidence="2 3" id="KW-0808">Transferase</keyword>
<dbReference type="InterPro" id="IPR002201">
    <property type="entry name" value="Glyco_trans_9"/>
</dbReference>
<dbReference type="OrthoDB" id="9797795at2"/>
<dbReference type="EMBL" id="CP036290">
    <property type="protein sequence ID" value="QDU85888.1"/>
    <property type="molecule type" value="Genomic_DNA"/>
</dbReference>
<dbReference type="CDD" id="cd03789">
    <property type="entry name" value="GT9_LPS_heptosyltransferase"/>
    <property type="match status" value="1"/>
</dbReference>
<dbReference type="InterPro" id="IPR051199">
    <property type="entry name" value="LPS_LOS_Heptosyltrfase"/>
</dbReference>
<name>A0A518D346_9BACT</name>
<sequence>MPSVVVLKTGALGDVLRTTSILPGLARSLPEAKIVWVTAPEAVDLVRTHPSIHRVVAADPARDDFAARALEQLRDESFARILSFDDERSVCRLARALCRERLPDPVLSGAYEDDEGVLRYTPDTSLWFDMGLLSVHGIERADELKRANRRSHGAILAAMLGIEPDRPRLVLDAAAVARVATWWDERRLGDEGRKWVGLNTGAGGRWASKRLPVDRTAHLARAIADAYDGRVGFVLLGGSAEAERNGRLGTELGDDVRWVDGGTDRGVQEFAALVDRLDVLVSSDSLALHVGVARRIPVVCFFAPTSAAEIELYGAGSKVESLAPDACSYRPDADTSTLTVERLCPPVVEWLEHGHVRGDGAAS</sequence>